<keyword evidence="3" id="KW-1185">Reference proteome</keyword>
<accession>A0A413R9K0</accession>
<comment type="caution">
    <text evidence="2">The sequence shown here is derived from an EMBL/GenBank/DDBJ whole genome shotgun (WGS) entry which is preliminary data.</text>
</comment>
<protein>
    <submittedName>
        <fullName evidence="2">U32 family peptidase</fullName>
    </submittedName>
</protein>
<sequence length="734" mass="84468">MEVELLAPGGSFESVIAAYNAGADAVYTGGLMFGARAGANNLTTEELIEALEYAHVHDRKLYLTVNTLLKDKEIETELYDYLLPLYENGLDAVIVQDIGVFKFIRDNFPLMHIHASTQMTIFGKDTVAFLKDLGASRIVTPREFSLKEIENIKNDTRLKDMEIESFVHGALCYCYSGQCFMSSYIGGRSGNRGRCAQPCRMEYDVLKDGKVLNPGNNKYVLSPKDICTLKILPEIIKSGVYSLKIEGRMKKTEYITGVVSIYRKYLDMYLNIPDKYNVDENDIKKLADLFNRNGFNESYYKQHNGRNMISLKKPEFRKENREFNQYLKEKYIGFTLKKNLNIKVTFIKEQPFTISTMVNGTEIIYEGNPVSKALNKPIDKETLLKQMKKTGNSDFDFTNIEIICDEDGFLPIGAINQARRDFLEKVRQYLISQYTRKSVENSNIQSDKNNANNKYIVDLCNKNTTKSVNINVLVSTKEQFKVSMNKDFVKRIYVESSDFSENKILEIIEEGHKADKEIYIAMPYVYRMADKNNFHRNYVKIIEKADGSLIRSFEEYLDLRKINMAKNCIFDYNVYTYNRIAKDFYLNFGGAQTTVPLELNHKEIEFRGLAGDEMIVYGYMPAMISAGCGLKTCNSCKSDNSTYEVVDKHRNRFVTKCVCRYCYNVMYNCKPLSLFKFSKEIISMTPDSVRFSFTTESGNITEQILNKAQQAFIYEKNIQEDDQSTRGHFKRGVL</sequence>
<dbReference type="InterPro" id="IPR051454">
    <property type="entry name" value="RNA/ubiquinone_mod_enzymes"/>
</dbReference>
<organism evidence="2 3">
    <name type="scientific">Eubacterium ventriosum</name>
    <dbReference type="NCBI Taxonomy" id="39496"/>
    <lineage>
        <taxon>Bacteria</taxon>
        <taxon>Bacillati</taxon>
        <taxon>Bacillota</taxon>
        <taxon>Clostridia</taxon>
        <taxon>Eubacteriales</taxon>
        <taxon>Eubacteriaceae</taxon>
        <taxon>Eubacterium</taxon>
    </lineage>
</organism>
<dbReference type="PROSITE" id="PS01276">
    <property type="entry name" value="PEPTIDASE_U32"/>
    <property type="match status" value="1"/>
</dbReference>
<proteinExistence type="predicted"/>
<dbReference type="PANTHER" id="PTHR30217">
    <property type="entry name" value="PEPTIDASE U32 FAMILY"/>
    <property type="match status" value="1"/>
</dbReference>
<evidence type="ECO:0000259" key="1">
    <source>
        <dbReference type="Pfam" id="PF12392"/>
    </source>
</evidence>
<feature type="domain" description="Peptidase U32 collagenase" evidence="1">
    <location>
        <begin position="317"/>
        <end position="428"/>
    </location>
</feature>
<dbReference type="Pfam" id="PF12392">
    <property type="entry name" value="DUF3656"/>
    <property type="match status" value="1"/>
</dbReference>
<evidence type="ECO:0000313" key="2">
    <source>
        <dbReference type="EMBL" id="RHA19075.1"/>
    </source>
</evidence>
<reference evidence="2 3" key="1">
    <citation type="submission" date="2018-08" db="EMBL/GenBank/DDBJ databases">
        <title>A genome reference for cultivated species of the human gut microbiota.</title>
        <authorList>
            <person name="Zou Y."/>
            <person name="Xue W."/>
            <person name="Luo G."/>
        </authorList>
    </citation>
    <scope>NUCLEOTIDE SEQUENCE [LARGE SCALE GENOMIC DNA]</scope>
    <source>
        <strain evidence="2 3">AM44-11BH</strain>
    </source>
</reference>
<evidence type="ECO:0000313" key="3">
    <source>
        <dbReference type="Proteomes" id="UP000284779"/>
    </source>
</evidence>
<name>A0A413R9K0_9FIRM</name>
<dbReference type="AlphaFoldDB" id="A0A413R9K0"/>
<dbReference type="Proteomes" id="UP000284779">
    <property type="component" value="Unassembled WGS sequence"/>
</dbReference>
<dbReference type="Pfam" id="PF01136">
    <property type="entry name" value="Peptidase_U32"/>
    <property type="match status" value="1"/>
</dbReference>
<dbReference type="RefSeq" id="WP_117970076.1">
    <property type="nucleotide sequence ID" value="NZ_QSFD01000004.1"/>
</dbReference>
<dbReference type="InterPro" id="IPR020988">
    <property type="entry name" value="Pept_U32_collagenase"/>
</dbReference>
<dbReference type="PANTHER" id="PTHR30217:SF10">
    <property type="entry name" value="23S RRNA 5-HYDROXYCYTIDINE C2501 SYNTHASE"/>
    <property type="match status" value="1"/>
</dbReference>
<dbReference type="EMBL" id="QSFD01000004">
    <property type="protein sequence ID" value="RHA19075.1"/>
    <property type="molecule type" value="Genomic_DNA"/>
</dbReference>
<gene>
    <name evidence="2" type="ORF">DW944_04900</name>
</gene>
<dbReference type="InterPro" id="IPR001539">
    <property type="entry name" value="Peptidase_U32"/>
</dbReference>